<proteinExistence type="predicted"/>
<dbReference type="AlphaFoldDB" id="A0A915JRY0"/>
<sequence>MHRDGFLKRRAFAGTSVTKSVDDVVAPPRANYCAFRQALLKLTPGDYMCKLFCRGDRCKYCNPAFMAEMEQAVPGLYST</sequence>
<keyword evidence="1" id="KW-1185">Reference proteome</keyword>
<dbReference type="Proteomes" id="UP000887565">
    <property type="component" value="Unplaced"/>
</dbReference>
<protein>
    <submittedName>
        <fullName evidence="2">Uncharacterized protein</fullName>
    </submittedName>
</protein>
<organism evidence="1 2">
    <name type="scientific">Romanomermis culicivorax</name>
    <name type="common">Nematode worm</name>
    <dbReference type="NCBI Taxonomy" id="13658"/>
    <lineage>
        <taxon>Eukaryota</taxon>
        <taxon>Metazoa</taxon>
        <taxon>Ecdysozoa</taxon>
        <taxon>Nematoda</taxon>
        <taxon>Enoplea</taxon>
        <taxon>Dorylaimia</taxon>
        <taxon>Mermithida</taxon>
        <taxon>Mermithoidea</taxon>
        <taxon>Mermithidae</taxon>
        <taxon>Romanomermis</taxon>
    </lineage>
</organism>
<evidence type="ECO:0000313" key="2">
    <source>
        <dbReference type="WBParaSite" id="nRc.2.0.1.t28621-RA"/>
    </source>
</evidence>
<name>A0A915JRY0_ROMCU</name>
<accession>A0A915JRY0</accession>
<dbReference type="WBParaSite" id="nRc.2.0.1.t28621-RA">
    <property type="protein sequence ID" value="nRc.2.0.1.t28621-RA"/>
    <property type="gene ID" value="nRc.2.0.1.g28621"/>
</dbReference>
<reference evidence="2" key="1">
    <citation type="submission" date="2022-11" db="UniProtKB">
        <authorList>
            <consortium name="WormBaseParasite"/>
        </authorList>
    </citation>
    <scope>IDENTIFICATION</scope>
</reference>
<evidence type="ECO:0000313" key="1">
    <source>
        <dbReference type="Proteomes" id="UP000887565"/>
    </source>
</evidence>